<dbReference type="Gene3D" id="2.40.170.20">
    <property type="entry name" value="TonB-dependent receptor, beta-barrel domain"/>
    <property type="match status" value="1"/>
</dbReference>
<sequence>MKLKTTLIFTLFLVSFMQMSFAQKKTVSGTVSDASGVLPGVSVILKNTATGVTSDFDGVYAISAKPGDVLVFRYLGMETIEKTVTQGNTINVVLKESSESLDEIVITGITTTDKRLFTGAASSVKATEIKLAGTPDISRSLEGRSAGVTVQNVSGTFGAAPKIRIRGATSIYGSSRPLWVIDGVIIEDIVEITADDLSSGDATTLISSAIAGLNPEDIDTFDVLKDGSATSIYGARAKGGVIVITTKRGKAGVSRINYSVESTFRTIPSYNDFNVMNSQDQMSVYEEMRRSGWLNPADVSTAASSGVYGKLYNSFYDVDSSGNFAVKNDASGVAEFLRMAEYRNTNWFKQLFDVSLMQNHSISMSSGTEKSTYYGSVSALLDPGWTKASNVNRYTANFNSSYKLSDKLELNTISNVSFRNQKAPGTLAQETDVVTGEVRRDFDINPYSFAINSSRTLDPNQSYIANYTDFNILDELEENYIDLKSTDLRFQAQLKYKPTKKTEISVLGALKYQTSTQEHHSTEFSNQANAYRAGIYPENATIRDANPFLYTDPDDTSATPISVLPEGGIYRKTDYESLGYDLTSTFSYKNVFNNIHTVNFYSGMQLNSIDRSRTNFTGWGLQYSLGEIPFYGYELFKKQVEENSLYYGLNNTKNRGVAFFSNATYSWKRRYTINGTVRYEGTNRLGKSTKSRWLPTWNISGAWNAHEEDFFEALNPVLSNFTVRASYSLTADSGPFDVTNSAVDIRSVNPWRPSSGVRESGLTIESLENSDLTYEKKNEINIGFDAGFIDNRINVGFDWYTRDNYDLIGIVNTQGIGGEATKFGNVASMTSQGLELSISSTNIKTDNFSWRTNFIYSKTTNEVTELENRSRVIDLITGNGFARTGYPVRSIFSIPFEGLNSEGLPTFTNENGETTVSDIYFQERDNIDFLEYSGSADPTDIGGLGNTFTYKGFSLNVFASYSFGNVVRLNPIFNDEYTDLTAFPREFENRWVTPGDENFTDIPRIASARQVDNYGGSELDIAYNAYNYSTARIAKGDFIRLKQVTLGYQFDQSLIEKLKISSLSMSVNATNLFLLYSDKKLNGQDPEFFNSGGVASPLAKQITFSLRLGL</sequence>
<evidence type="ECO:0000256" key="6">
    <source>
        <dbReference type="ARBA" id="ARBA00023237"/>
    </source>
</evidence>
<name>A0A4R8M753_9FLAO</name>
<keyword evidence="6 7" id="KW-0998">Cell outer membrane</keyword>
<keyword evidence="11" id="KW-1185">Reference proteome</keyword>
<dbReference type="AlphaFoldDB" id="A0A4R8M753"/>
<dbReference type="EMBL" id="SORL01000013">
    <property type="protein sequence ID" value="TDY60092.1"/>
    <property type="molecule type" value="Genomic_DNA"/>
</dbReference>
<keyword evidence="2 7" id="KW-0813">Transport</keyword>
<dbReference type="GO" id="GO:0009279">
    <property type="term" value="C:cell outer membrane"/>
    <property type="evidence" value="ECO:0007669"/>
    <property type="project" value="UniProtKB-SubCell"/>
</dbReference>
<dbReference type="Pfam" id="PF13715">
    <property type="entry name" value="CarbopepD_reg_2"/>
    <property type="match status" value="1"/>
</dbReference>
<dbReference type="InterPro" id="IPR039426">
    <property type="entry name" value="TonB-dep_rcpt-like"/>
</dbReference>
<dbReference type="PROSITE" id="PS52016">
    <property type="entry name" value="TONB_DEPENDENT_REC_3"/>
    <property type="match status" value="1"/>
</dbReference>
<dbReference type="InterPro" id="IPR037066">
    <property type="entry name" value="Plug_dom_sf"/>
</dbReference>
<reference evidence="10 11" key="1">
    <citation type="submission" date="2019-03" db="EMBL/GenBank/DDBJ databases">
        <title>Genomic Encyclopedia of Type Strains, Phase III (KMG-III): the genomes of soil and plant-associated and newly described type strains.</title>
        <authorList>
            <person name="Whitman W."/>
        </authorList>
    </citation>
    <scope>NUCLEOTIDE SEQUENCE [LARGE SCALE GENOMIC DNA]</scope>
    <source>
        <strain evidence="10 11">CECT 8301</strain>
    </source>
</reference>
<comment type="subcellular location">
    <subcellularLocation>
        <location evidence="1 7">Cell outer membrane</location>
        <topology evidence="1 7">Multi-pass membrane protein</topology>
    </subcellularLocation>
</comment>
<evidence type="ECO:0000256" key="2">
    <source>
        <dbReference type="ARBA" id="ARBA00022448"/>
    </source>
</evidence>
<dbReference type="InterPro" id="IPR036942">
    <property type="entry name" value="Beta-barrel_TonB_sf"/>
</dbReference>
<evidence type="ECO:0000256" key="5">
    <source>
        <dbReference type="ARBA" id="ARBA00023136"/>
    </source>
</evidence>
<keyword evidence="8" id="KW-0732">Signal</keyword>
<feature type="domain" description="TonB-dependent receptor plug" evidence="9">
    <location>
        <begin position="116"/>
        <end position="241"/>
    </location>
</feature>
<dbReference type="SUPFAM" id="SSF56935">
    <property type="entry name" value="Porins"/>
    <property type="match status" value="1"/>
</dbReference>
<evidence type="ECO:0000256" key="1">
    <source>
        <dbReference type="ARBA" id="ARBA00004571"/>
    </source>
</evidence>
<evidence type="ECO:0000256" key="3">
    <source>
        <dbReference type="ARBA" id="ARBA00022452"/>
    </source>
</evidence>
<dbReference type="InterPro" id="IPR023997">
    <property type="entry name" value="TonB-dep_OMP_SusC/RagA_CS"/>
</dbReference>
<dbReference type="InterPro" id="IPR012910">
    <property type="entry name" value="Plug_dom"/>
</dbReference>
<proteinExistence type="inferred from homology"/>
<evidence type="ECO:0000259" key="9">
    <source>
        <dbReference type="Pfam" id="PF07715"/>
    </source>
</evidence>
<keyword evidence="5 7" id="KW-0472">Membrane</keyword>
<accession>A0A4R8M753</accession>
<feature type="chain" id="PRO_5020545637" evidence="8">
    <location>
        <begin position="23"/>
        <end position="1110"/>
    </location>
</feature>
<comment type="similarity">
    <text evidence="7">Belongs to the TonB-dependent receptor family.</text>
</comment>
<gene>
    <name evidence="10" type="ORF">DFQ06_3707</name>
</gene>
<dbReference type="RefSeq" id="WP_083415824.1">
    <property type="nucleotide sequence ID" value="NZ_CANLRM010000006.1"/>
</dbReference>
<dbReference type="SUPFAM" id="SSF49464">
    <property type="entry name" value="Carboxypeptidase regulatory domain-like"/>
    <property type="match status" value="1"/>
</dbReference>
<dbReference type="NCBIfam" id="TIGR04056">
    <property type="entry name" value="OMP_RagA_SusC"/>
    <property type="match status" value="1"/>
</dbReference>
<dbReference type="NCBIfam" id="TIGR04057">
    <property type="entry name" value="SusC_RagA_signa"/>
    <property type="match status" value="1"/>
</dbReference>
<dbReference type="Proteomes" id="UP000294824">
    <property type="component" value="Unassembled WGS sequence"/>
</dbReference>
<dbReference type="InterPro" id="IPR008969">
    <property type="entry name" value="CarboxyPept-like_regulatory"/>
</dbReference>
<organism evidence="10 11">
    <name type="scientific">Algibacter lectus</name>
    <dbReference type="NCBI Taxonomy" id="221126"/>
    <lineage>
        <taxon>Bacteria</taxon>
        <taxon>Pseudomonadati</taxon>
        <taxon>Bacteroidota</taxon>
        <taxon>Flavobacteriia</taxon>
        <taxon>Flavobacteriales</taxon>
        <taxon>Flavobacteriaceae</taxon>
        <taxon>Algibacter</taxon>
    </lineage>
</organism>
<keyword evidence="3 7" id="KW-1134">Transmembrane beta strand</keyword>
<evidence type="ECO:0000256" key="7">
    <source>
        <dbReference type="PROSITE-ProRule" id="PRU01360"/>
    </source>
</evidence>
<comment type="caution">
    <text evidence="10">The sequence shown here is derived from an EMBL/GenBank/DDBJ whole genome shotgun (WGS) entry which is preliminary data.</text>
</comment>
<dbReference type="Gene3D" id="2.170.130.10">
    <property type="entry name" value="TonB-dependent receptor, plug domain"/>
    <property type="match status" value="1"/>
</dbReference>
<evidence type="ECO:0000256" key="4">
    <source>
        <dbReference type="ARBA" id="ARBA00022692"/>
    </source>
</evidence>
<evidence type="ECO:0000313" key="10">
    <source>
        <dbReference type="EMBL" id="TDY60092.1"/>
    </source>
</evidence>
<dbReference type="InterPro" id="IPR023996">
    <property type="entry name" value="TonB-dep_OMP_SusC/RagA"/>
</dbReference>
<keyword evidence="4 7" id="KW-0812">Transmembrane</keyword>
<feature type="signal peptide" evidence="8">
    <location>
        <begin position="1"/>
        <end position="22"/>
    </location>
</feature>
<evidence type="ECO:0000313" key="11">
    <source>
        <dbReference type="Proteomes" id="UP000294824"/>
    </source>
</evidence>
<protein>
    <submittedName>
        <fullName evidence="10">TonB-linked SusC/RagA family outer membrane protein</fullName>
    </submittedName>
</protein>
<evidence type="ECO:0000256" key="8">
    <source>
        <dbReference type="SAM" id="SignalP"/>
    </source>
</evidence>
<dbReference type="Pfam" id="PF07715">
    <property type="entry name" value="Plug"/>
    <property type="match status" value="1"/>
</dbReference>